<dbReference type="GO" id="GO:0051539">
    <property type="term" value="F:4 iron, 4 sulfur cluster binding"/>
    <property type="evidence" value="ECO:0007669"/>
    <property type="project" value="UniProtKB-KW"/>
</dbReference>
<dbReference type="GO" id="GO:0047134">
    <property type="term" value="F:protein-disulfide reductase [NAD(P)H] activity"/>
    <property type="evidence" value="ECO:0007669"/>
    <property type="project" value="TreeGrafter"/>
</dbReference>
<comment type="caution">
    <text evidence="13">The sequence shown here is derived from an EMBL/GenBank/DDBJ whole genome shotgun (WGS) entry which is preliminary data.</text>
</comment>
<evidence type="ECO:0000313" key="13">
    <source>
        <dbReference type="EMBL" id="NUQ88943.1"/>
    </source>
</evidence>
<feature type="domain" description="4Fe-4S Wbl-type" evidence="12">
    <location>
        <begin position="36"/>
        <end position="102"/>
    </location>
</feature>
<dbReference type="EMBL" id="JABFXE010000451">
    <property type="protein sequence ID" value="NUQ88943.1"/>
    <property type="molecule type" value="Genomic_DNA"/>
</dbReference>
<sequence>MTTPAATATSAGLRAQLLDALAAVDPSDQEWRLAAACRDADPRQFHPEWGSGRGDVDRALALCRRCPVKVPCLRVALDNIEDRSDLKDSGVFGGTVPRQRRRMRAAWAARRADATARAATRTAALAMEVMR</sequence>
<keyword evidence="5" id="KW-0479">Metal-binding</keyword>
<evidence type="ECO:0000256" key="3">
    <source>
        <dbReference type="ARBA" id="ARBA00006597"/>
    </source>
</evidence>
<keyword evidence="4" id="KW-0004">4Fe-4S</keyword>
<comment type="similarity">
    <text evidence="3">Belongs to the WhiB family.</text>
</comment>
<reference evidence="13 14" key="1">
    <citation type="submission" date="2020-05" db="EMBL/GenBank/DDBJ databases">
        <title>DNA-SIP metagenomic assembled genomes.</title>
        <authorList>
            <person name="Yu J."/>
        </authorList>
    </citation>
    <scope>NUCLEOTIDE SEQUENCE [LARGE SCALE GENOMIC DNA]</scope>
    <source>
        <strain evidence="13">Bin5.27</strain>
    </source>
</reference>
<evidence type="ECO:0000259" key="12">
    <source>
        <dbReference type="PROSITE" id="PS51674"/>
    </source>
</evidence>
<proteinExistence type="inferred from homology"/>
<name>A0A850CA34_9ACTN</name>
<accession>A0A850CA34</accession>
<keyword evidence="6" id="KW-0408">Iron</keyword>
<keyword evidence="7" id="KW-0411">Iron-sulfur</keyword>
<dbReference type="Pfam" id="PF02467">
    <property type="entry name" value="Whib"/>
    <property type="match status" value="1"/>
</dbReference>
<comment type="subcellular location">
    <subcellularLocation>
        <location evidence="2">Cytoplasm</location>
    </subcellularLocation>
</comment>
<evidence type="ECO:0000256" key="5">
    <source>
        <dbReference type="ARBA" id="ARBA00022723"/>
    </source>
</evidence>
<dbReference type="PANTHER" id="PTHR38839">
    <property type="entry name" value="TRANSCRIPTIONAL REGULATOR WHID-RELATED"/>
    <property type="match status" value="1"/>
</dbReference>
<keyword evidence="8" id="KW-0805">Transcription regulation</keyword>
<dbReference type="InterPro" id="IPR034768">
    <property type="entry name" value="4FE4S_WBL"/>
</dbReference>
<evidence type="ECO:0000256" key="9">
    <source>
        <dbReference type="ARBA" id="ARBA00023125"/>
    </source>
</evidence>
<organism evidence="13 14">
    <name type="scientific">Glycomyces artemisiae</name>
    <dbReference type="NCBI Taxonomy" id="1076443"/>
    <lineage>
        <taxon>Bacteria</taxon>
        <taxon>Bacillati</taxon>
        <taxon>Actinomycetota</taxon>
        <taxon>Actinomycetes</taxon>
        <taxon>Glycomycetales</taxon>
        <taxon>Glycomycetaceae</taxon>
        <taxon>Glycomyces</taxon>
    </lineage>
</organism>
<keyword evidence="9" id="KW-0238">DNA-binding</keyword>
<evidence type="ECO:0000256" key="8">
    <source>
        <dbReference type="ARBA" id="ARBA00023015"/>
    </source>
</evidence>
<dbReference type="Proteomes" id="UP000574690">
    <property type="component" value="Unassembled WGS sequence"/>
</dbReference>
<evidence type="ECO:0000256" key="11">
    <source>
        <dbReference type="ARBA" id="ARBA00023163"/>
    </source>
</evidence>
<gene>
    <name evidence="13" type="ORF">HOQ43_10825</name>
</gene>
<dbReference type="AlphaFoldDB" id="A0A850CA34"/>
<dbReference type="GO" id="GO:0045454">
    <property type="term" value="P:cell redox homeostasis"/>
    <property type="evidence" value="ECO:0007669"/>
    <property type="project" value="TreeGrafter"/>
</dbReference>
<protein>
    <submittedName>
        <fullName evidence="13">WhiB family transcriptional regulator</fullName>
    </submittedName>
</protein>
<dbReference type="GO" id="GO:0003677">
    <property type="term" value="F:DNA binding"/>
    <property type="evidence" value="ECO:0007669"/>
    <property type="project" value="UniProtKB-KW"/>
</dbReference>
<dbReference type="GO" id="GO:0045892">
    <property type="term" value="P:negative regulation of DNA-templated transcription"/>
    <property type="evidence" value="ECO:0007669"/>
    <property type="project" value="TreeGrafter"/>
</dbReference>
<dbReference type="InterPro" id="IPR003482">
    <property type="entry name" value="Whib"/>
</dbReference>
<evidence type="ECO:0000256" key="4">
    <source>
        <dbReference type="ARBA" id="ARBA00022485"/>
    </source>
</evidence>
<evidence type="ECO:0000256" key="2">
    <source>
        <dbReference type="ARBA" id="ARBA00004496"/>
    </source>
</evidence>
<evidence type="ECO:0000256" key="7">
    <source>
        <dbReference type="ARBA" id="ARBA00023014"/>
    </source>
</evidence>
<dbReference type="PROSITE" id="PS51674">
    <property type="entry name" value="4FE4S_WBL"/>
    <property type="match status" value="1"/>
</dbReference>
<evidence type="ECO:0000256" key="1">
    <source>
        <dbReference type="ARBA" id="ARBA00001966"/>
    </source>
</evidence>
<comment type="cofactor">
    <cofactor evidence="1">
        <name>[4Fe-4S] cluster</name>
        <dbReference type="ChEBI" id="CHEBI:49883"/>
    </cofactor>
</comment>
<evidence type="ECO:0000256" key="6">
    <source>
        <dbReference type="ARBA" id="ARBA00023004"/>
    </source>
</evidence>
<keyword evidence="10" id="KW-1015">Disulfide bond</keyword>
<dbReference type="GO" id="GO:0046872">
    <property type="term" value="F:metal ion binding"/>
    <property type="evidence" value="ECO:0007669"/>
    <property type="project" value="UniProtKB-KW"/>
</dbReference>
<evidence type="ECO:0000256" key="10">
    <source>
        <dbReference type="ARBA" id="ARBA00023157"/>
    </source>
</evidence>
<evidence type="ECO:0000313" key="14">
    <source>
        <dbReference type="Proteomes" id="UP000574690"/>
    </source>
</evidence>
<dbReference type="GO" id="GO:0005737">
    <property type="term" value="C:cytoplasm"/>
    <property type="evidence" value="ECO:0007669"/>
    <property type="project" value="UniProtKB-SubCell"/>
</dbReference>
<keyword evidence="11" id="KW-0804">Transcription</keyword>